<sequence>MTQTQKEMMALVGACTQEAGDKFLVPNILNDEFNKILTKKFEVYNEDTQEKYDLIIDEKPGDLIKIYEKLNDKGIYITTAASLEDRDLFANLSKLFYIVMPYYFIEDDGSRKALVFASKEIHPTADLIRHRSDFVENTHYYHTDIHLASFVLPKYIFENIKDVIKL</sequence>
<accession>B9L768</accession>
<evidence type="ECO:0000313" key="2">
    <source>
        <dbReference type="Proteomes" id="UP000000448"/>
    </source>
</evidence>
<dbReference type="KEGG" id="nam:NAMH_0034"/>
<dbReference type="OrthoDB" id="9793120at2"/>
<dbReference type="HOGENOM" id="CLU_048199_5_0_7"/>
<dbReference type="EMBL" id="CP001279">
    <property type="protein sequence ID" value="ACM93275.1"/>
    <property type="molecule type" value="Genomic_DNA"/>
</dbReference>
<dbReference type="AlphaFoldDB" id="B9L768"/>
<dbReference type="Proteomes" id="UP000000448">
    <property type="component" value="Chromosome"/>
</dbReference>
<dbReference type="eggNOG" id="COG0421">
    <property type="taxonomic scope" value="Bacteria"/>
</dbReference>
<protein>
    <recommendedName>
        <fullName evidence="3">Spermidine synthase</fullName>
    </recommendedName>
</protein>
<dbReference type="RefSeq" id="WP_015902327.1">
    <property type="nucleotide sequence ID" value="NC_012115.1"/>
</dbReference>
<dbReference type="STRING" id="598659.NAMH_0034"/>
<dbReference type="Gene3D" id="3.40.50.150">
    <property type="entry name" value="Vaccinia Virus protein VP39"/>
    <property type="match status" value="1"/>
</dbReference>
<name>B9L768_NAUPA</name>
<keyword evidence="2" id="KW-1185">Reference proteome</keyword>
<dbReference type="InterPro" id="IPR029063">
    <property type="entry name" value="SAM-dependent_MTases_sf"/>
</dbReference>
<gene>
    <name evidence="1" type="ordered locus">NAMH_0034</name>
</gene>
<organism evidence="1 2">
    <name type="scientific">Nautilia profundicola (strain ATCC BAA-1463 / DSM 18972 / AmH)</name>
    <dbReference type="NCBI Taxonomy" id="598659"/>
    <lineage>
        <taxon>Bacteria</taxon>
        <taxon>Pseudomonadati</taxon>
        <taxon>Campylobacterota</taxon>
        <taxon>Epsilonproteobacteria</taxon>
        <taxon>Nautiliales</taxon>
        <taxon>Nautiliaceae</taxon>
        <taxon>Nautilia</taxon>
    </lineage>
</organism>
<proteinExistence type="predicted"/>
<reference evidence="1 2" key="1">
    <citation type="journal article" date="2009" name="PLoS Genet.">
        <title>Adaptations to submarine hydrothermal environments exemplified by the genome of Nautilia profundicola.</title>
        <authorList>
            <person name="Campbell B.J."/>
            <person name="Smith J.L."/>
            <person name="Hanson T.E."/>
            <person name="Klotz M.G."/>
            <person name="Stein L.Y."/>
            <person name="Lee C.K."/>
            <person name="Wu D."/>
            <person name="Robinson J.M."/>
            <person name="Khouri H.M."/>
            <person name="Eisen J.A."/>
            <person name="Cary S.C."/>
        </authorList>
    </citation>
    <scope>NUCLEOTIDE SEQUENCE [LARGE SCALE GENOMIC DNA]</scope>
    <source>
        <strain evidence="2">ATCC BAA-1463 / DSM 18972 / AmH</strain>
    </source>
</reference>
<dbReference type="SUPFAM" id="SSF53335">
    <property type="entry name" value="S-adenosyl-L-methionine-dependent methyltransferases"/>
    <property type="match status" value="1"/>
</dbReference>
<evidence type="ECO:0000313" key="1">
    <source>
        <dbReference type="EMBL" id="ACM93275.1"/>
    </source>
</evidence>
<evidence type="ECO:0008006" key="3">
    <source>
        <dbReference type="Google" id="ProtNLM"/>
    </source>
</evidence>